<organism evidence="3 4">
    <name type="scientific">Pelobates cultripes</name>
    <name type="common">Western spadefoot toad</name>
    <dbReference type="NCBI Taxonomy" id="61616"/>
    <lineage>
        <taxon>Eukaryota</taxon>
        <taxon>Metazoa</taxon>
        <taxon>Chordata</taxon>
        <taxon>Craniata</taxon>
        <taxon>Vertebrata</taxon>
        <taxon>Euteleostomi</taxon>
        <taxon>Amphibia</taxon>
        <taxon>Batrachia</taxon>
        <taxon>Anura</taxon>
        <taxon>Pelobatoidea</taxon>
        <taxon>Pelobatidae</taxon>
        <taxon>Pelobates</taxon>
    </lineage>
</organism>
<name>A0AAD1WUN2_PELCU</name>
<keyword evidence="4" id="KW-1185">Reference proteome</keyword>
<evidence type="ECO:0000313" key="4">
    <source>
        <dbReference type="Proteomes" id="UP001295444"/>
    </source>
</evidence>
<dbReference type="PANTHER" id="PTHR11505">
    <property type="entry name" value="L1 TRANSPOSABLE ELEMENT-RELATED"/>
    <property type="match status" value="1"/>
</dbReference>
<accession>A0AAD1WUN2</accession>
<dbReference type="Gene3D" id="3.30.70.1820">
    <property type="entry name" value="L1 transposable element, RRM domain"/>
    <property type="match status" value="1"/>
</dbReference>
<proteinExistence type="predicted"/>
<gene>
    <name evidence="3" type="ORF">PECUL_23A028718</name>
</gene>
<protein>
    <submittedName>
        <fullName evidence="3">Uncharacterized protein</fullName>
    </submittedName>
</protein>
<dbReference type="Proteomes" id="UP001295444">
    <property type="component" value="Chromosome 12"/>
</dbReference>
<dbReference type="InterPro" id="IPR004244">
    <property type="entry name" value="Transposase_22"/>
</dbReference>
<evidence type="ECO:0000256" key="2">
    <source>
        <dbReference type="SAM" id="MobiDB-lite"/>
    </source>
</evidence>
<dbReference type="EMBL" id="OW240923">
    <property type="protein sequence ID" value="CAH2324368.1"/>
    <property type="molecule type" value="Genomic_DNA"/>
</dbReference>
<dbReference type="AlphaFoldDB" id="A0AAD1WUN2"/>
<evidence type="ECO:0000313" key="3">
    <source>
        <dbReference type="EMBL" id="CAH2324368.1"/>
    </source>
</evidence>
<feature type="coiled-coil region" evidence="1">
    <location>
        <begin position="96"/>
        <end position="130"/>
    </location>
</feature>
<feature type="region of interest" description="Disordered" evidence="2">
    <location>
        <begin position="1"/>
        <end position="42"/>
    </location>
</feature>
<evidence type="ECO:0000256" key="1">
    <source>
        <dbReference type="SAM" id="Coils"/>
    </source>
</evidence>
<sequence length="206" mass="22580">MVRNKKLLTQGGPPHCQTGTMDDFVSTPGTLGGSGPADNMALGSPDLESAGSSTADGVWEDTLALIRQELAAISGQKKTDTSSLIQDLRTAVRKEIAALCTDLSAVEERVEALETEAQTSRRQHQAVEIATTRQRNLLLSLRHQVEDLEYRSRRHNIRIRGLPEPDATPVPDTITALFQEILGRDCPPEIQFDRVHRALGPPRPDD</sequence>
<reference evidence="3" key="1">
    <citation type="submission" date="2022-03" db="EMBL/GenBank/DDBJ databases">
        <authorList>
            <person name="Alioto T."/>
            <person name="Alioto T."/>
            <person name="Gomez Garrido J."/>
        </authorList>
    </citation>
    <scope>NUCLEOTIDE SEQUENCE</scope>
</reference>
<keyword evidence="1" id="KW-0175">Coiled coil</keyword>